<dbReference type="STRING" id="1202768.SAMN05216285_1957"/>
<evidence type="ECO:0000256" key="5">
    <source>
        <dbReference type="SAM" id="MobiDB-lite"/>
    </source>
</evidence>
<evidence type="ECO:0000256" key="4">
    <source>
        <dbReference type="SAM" id="Coils"/>
    </source>
</evidence>
<dbReference type="Proteomes" id="UP000183275">
    <property type="component" value="Unassembled WGS sequence"/>
</dbReference>
<dbReference type="PRINTS" id="PR00260">
    <property type="entry name" value="CHEMTRNSDUCR"/>
</dbReference>
<dbReference type="GO" id="GO:0007165">
    <property type="term" value="P:signal transduction"/>
    <property type="evidence" value="ECO:0007669"/>
    <property type="project" value="UniProtKB-KW"/>
</dbReference>
<keyword evidence="1 3" id="KW-0807">Transducer</keyword>
<feature type="compositionally biased region" description="Basic and acidic residues" evidence="5">
    <location>
        <begin position="556"/>
        <end position="568"/>
    </location>
</feature>
<evidence type="ECO:0000313" key="10">
    <source>
        <dbReference type="Proteomes" id="UP000183275"/>
    </source>
</evidence>
<dbReference type="CDD" id="cd06225">
    <property type="entry name" value="HAMP"/>
    <property type="match status" value="1"/>
</dbReference>
<accession>A0A1I0NQK4</accession>
<dbReference type="InterPro" id="IPR004090">
    <property type="entry name" value="Chemotax_Me-accpt_rcpt"/>
</dbReference>
<dbReference type="AlphaFoldDB" id="A0A1I0NQK4"/>
<feature type="domain" description="Methyl-accepting transducer" evidence="7">
    <location>
        <begin position="483"/>
        <end position="719"/>
    </location>
</feature>
<dbReference type="PANTHER" id="PTHR32089:SF112">
    <property type="entry name" value="LYSOZYME-LIKE PROTEIN-RELATED"/>
    <property type="match status" value="1"/>
</dbReference>
<feature type="coiled-coil region" evidence="4">
    <location>
        <begin position="385"/>
        <end position="465"/>
    </location>
</feature>
<keyword evidence="6" id="KW-0472">Membrane</keyword>
<evidence type="ECO:0000259" key="8">
    <source>
        <dbReference type="PROSITE" id="PS50885"/>
    </source>
</evidence>
<organism evidence="9 10">
    <name type="scientific">Natrinema salifodinae</name>
    <dbReference type="NCBI Taxonomy" id="1202768"/>
    <lineage>
        <taxon>Archaea</taxon>
        <taxon>Methanobacteriati</taxon>
        <taxon>Methanobacteriota</taxon>
        <taxon>Stenosarchaea group</taxon>
        <taxon>Halobacteria</taxon>
        <taxon>Halobacteriales</taxon>
        <taxon>Natrialbaceae</taxon>
        <taxon>Natrinema</taxon>
    </lineage>
</organism>
<dbReference type="Gene3D" id="3.30.450.20">
    <property type="entry name" value="PAS domain"/>
    <property type="match status" value="2"/>
</dbReference>
<dbReference type="SUPFAM" id="SSF158472">
    <property type="entry name" value="HAMP domain-like"/>
    <property type="match status" value="1"/>
</dbReference>
<dbReference type="PROSITE" id="PS50111">
    <property type="entry name" value="CHEMOTAXIS_TRANSDUC_2"/>
    <property type="match status" value="1"/>
</dbReference>
<dbReference type="Gene3D" id="1.10.287.950">
    <property type="entry name" value="Methyl-accepting chemotaxis protein"/>
    <property type="match status" value="1"/>
</dbReference>
<name>A0A1I0NQK4_9EURY</name>
<dbReference type="GO" id="GO:0006935">
    <property type="term" value="P:chemotaxis"/>
    <property type="evidence" value="ECO:0007669"/>
    <property type="project" value="InterPro"/>
</dbReference>
<keyword evidence="4" id="KW-0175">Coiled coil</keyword>
<dbReference type="SMART" id="SM00283">
    <property type="entry name" value="MA"/>
    <property type="match status" value="1"/>
</dbReference>
<gene>
    <name evidence="9" type="ORF">SAMN05216285_1957</name>
</gene>
<feature type="transmembrane region" description="Helical" evidence="6">
    <location>
        <begin position="12"/>
        <end position="32"/>
    </location>
</feature>
<reference evidence="10" key="1">
    <citation type="submission" date="2016-10" db="EMBL/GenBank/DDBJ databases">
        <authorList>
            <person name="Varghese N."/>
        </authorList>
    </citation>
    <scope>NUCLEOTIDE SEQUENCE [LARGE SCALE GENOMIC DNA]</scope>
    <source>
        <strain evidence="10">CGMCC 1.12284</strain>
    </source>
</reference>
<dbReference type="Gene3D" id="6.10.250.1910">
    <property type="match status" value="1"/>
</dbReference>
<evidence type="ECO:0000256" key="2">
    <source>
        <dbReference type="ARBA" id="ARBA00029447"/>
    </source>
</evidence>
<feature type="domain" description="HAMP" evidence="8">
    <location>
        <begin position="418"/>
        <end position="464"/>
    </location>
</feature>
<dbReference type="SUPFAM" id="SSF58104">
    <property type="entry name" value="Methyl-accepting chemotaxis protein (MCP) signaling domain"/>
    <property type="match status" value="1"/>
</dbReference>
<evidence type="ECO:0000259" key="7">
    <source>
        <dbReference type="PROSITE" id="PS50111"/>
    </source>
</evidence>
<evidence type="ECO:0000313" key="9">
    <source>
        <dbReference type="EMBL" id="SEW03180.1"/>
    </source>
</evidence>
<proteinExistence type="inferred from homology"/>
<dbReference type="InterPro" id="IPR003660">
    <property type="entry name" value="HAMP_dom"/>
</dbReference>
<feature type="region of interest" description="Disordered" evidence="5">
    <location>
        <begin position="537"/>
        <end position="568"/>
    </location>
</feature>
<feature type="coiled-coil region" evidence="4">
    <location>
        <begin position="638"/>
        <end position="672"/>
    </location>
</feature>
<keyword evidence="10" id="KW-1185">Reference proteome</keyword>
<keyword evidence="6" id="KW-0812">Transmembrane</keyword>
<dbReference type="InterPro" id="IPR004089">
    <property type="entry name" value="MCPsignal_dom"/>
</dbReference>
<protein>
    <submittedName>
        <fullName evidence="9">Methyl-accepting chemotaxis protein</fullName>
    </submittedName>
</protein>
<dbReference type="CDD" id="cd12912">
    <property type="entry name" value="PDC2_MCP_like"/>
    <property type="match status" value="1"/>
</dbReference>
<dbReference type="PANTHER" id="PTHR32089">
    <property type="entry name" value="METHYL-ACCEPTING CHEMOTAXIS PROTEIN MCPB"/>
    <property type="match status" value="1"/>
</dbReference>
<dbReference type="EMBL" id="FOIS01000002">
    <property type="protein sequence ID" value="SEW03180.1"/>
    <property type="molecule type" value="Genomic_DNA"/>
</dbReference>
<feature type="transmembrane region" description="Helical" evidence="6">
    <location>
        <begin position="44"/>
        <end position="64"/>
    </location>
</feature>
<dbReference type="PROSITE" id="PS50885">
    <property type="entry name" value="HAMP"/>
    <property type="match status" value="2"/>
</dbReference>
<evidence type="ECO:0000256" key="6">
    <source>
        <dbReference type="SAM" id="Phobius"/>
    </source>
</evidence>
<feature type="domain" description="HAMP" evidence="8">
    <location>
        <begin position="341"/>
        <end position="393"/>
    </location>
</feature>
<keyword evidence="6" id="KW-1133">Transmembrane helix</keyword>
<dbReference type="GO" id="GO:0004888">
    <property type="term" value="F:transmembrane signaling receptor activity"/>
    <property type="evidence" value="ECO:0007669"/>
    <property type="project" value="InterPro"/>
</dbReference>
<dbReference type="Pfam" id="PF00015">
    <property type="entry name" value="MCPsignal"/>
    <property type="match status" value="1"/>
</dbReference>
<dbReference type="SMART" id="SM00304">
    <property type="entry name" value="HAMP"/>
    <property type="match status" value="3"/>
</dbReference>
<dbReference type="GO" id="GO:0016020">
    <property type="term" value="C:membrane"/>
    <property type="evidence" value="ECO:0007669"/>
    <property type="project" value="InterPro"/>
</dbReference>
<comment type="similarity">
    <text evidence="2">Belongs to the methyl-accepting chemotaxis (MCP) protein family.</text>
</comment>
<evidence type="ECO:0000256" key="1">
    <source>
        <dbReference type="ARBA" id="ARBA00023224"/>
    </source>
</evidence>
<evidence type="ECO:0000256" key="3">
    <source>
        <dbReference type="PROSITE-ProRule" id="PRU00284"/>
    </source>
</evidence>
<sequence>MISSLKETNLLGIFLPMSIFLPVTMTALSDRLPDRIRRSYSRKMLVLFAVILLFITTIGGVIYFQTGSALETETENELEQSTQLQSNTLAERIDRYKHHVRTLAASNVINSGTDDEIQVTLLNEVSSAPDSVVAAHYVETDDYEILSSSDENATGVSFRDHSVDWAEDDILRDNQSNIHLTDPYHDPVTDESSLAIISAVPEDPDRGVIFVIDLDDHAAELATPSLEDAVFTQVVNADGDVVLRYDTKASDEQFTMSAPDDDRSTAVERGLAGETGYLETTVDGTEMALGYAPVEGTDWVIMAHTPKEAAYALHRDVTRSVIALILVSLFGLGTIGVVVGRNTSRALTQLSEKAREVERGNLETTLASNRDDEIGDLYTAFSNMRDSLQETITEAETAKRQAEERQQTLETLVQQLEQEASEVMEQAADGDLTQRMDVDEGNEAIKRVEQEYNTMIEDIETTIEEPKRFAADVAAHSEQVTANVEEVQAASEQVTASMEDISSHIERQHVMFQSAASEMEEIARMIDDIASLSETVSQSASRTAQAGDAGRSTAQDAKEAMSRIDSESRNTLQEIEKLQHQMEQIEKMADVITEHAEQTDLLALNANIEASRQEDETTEFGTVADEVKELARATKATAEEIDTTVTSLQKQLNRTTAEVQMTQEEIDESKKVIGDTVSALENIADYTESTSNGVQQIASLTQQQSESTQDVSRLITNATELSDRVTAETETVSGAIQEQTGSLQEVTVSANQLAGEAQSLHTTLDQFKTSSQSDADQAHEFQFSHEFGE</sequence>
<dbReference type="Pfam" id="PF00672">
    <property type="entry name" value="HAMP"/>
    <property type="match status" value="1"/>
</dbReference>